<organism evidence="2 3">
    <name type="scientific">Trichonephila clavata</name>
    <name type="common">Joro spider</name>
    <name type="synonym">Nephila clavata</name>
    <dbReference type="NCBI Taxonomy" id="2740835"/>
    <lineage>
        <taxon>Eukaryota</taxon>
        <taxon>Metazoa</taxon>
        <taxon>Ecdysozoa</taxon>
        <taxon>Arthropoda</taxon>
        <taxon>Chelicerata</taxon>
        <taxon>Arachnida</taxon>
        <taxon>Araneae</taxon>
        <taxon>Araneomorphae</taxon>
        <taxon>Entelegynae</taxon>
        <taxon>Araneoidea</taxon>
        <taxon>Nephilidae</taxon>
        <taxon>Trichonephila</taxon>
    </lineage>
</organism>
<dbReference type="Proteomes" id="UP000887116">
    <property type="component" value="Unassembled WGS sequence"/>
</dbReference>
<dbReference type="InterPro" id="IPR029060">
    <property type="entry name" value="PIN-like_dom_sf"/>
</dbReference>
<dbReference type="SUPFAM" id="SSF88723">
    <property type="entry name" value="PIN domain-like"/>
    <property type="match status" value="1"/>
</dbReference>
<dbReference type="InterPro" id="IPR026784">
    <property type="entry name" value="Coact_PPARg"/>
</dbReference>
<reference evidence="2" key="1">
    <citation type="submission" date="2020-07" db="EMBL/GenBank/DDBJ databases">
        <title>Multicomponent nature underlies the extraordinary mechanical properties of spider dragline silk.</title>
        <authorList>
            <person name="Kono N."/>
            <person name="Nakamura H."/>
            <person name="Mori M."/>
            <person name="Yoshida Y."/>
            <person name="Ohtoshi R."/>
            <person name="Malay A.D."/>
            <person name="Moran D.A.P."/>
            <person name="Tomita M."/>
            <person name="Numata K."/>
            <person name="Arakawa K."/>
        </authorList>
    </citation>
    <scope>NUCLEOTIDE SEQUENCE</scope>
</reference>
<comment type="similarity">
    <text evidence="1">Belongs to the constitutive coactivator of PPAR-gamma family.</text>
</comment>
<accession>A0A8X6LW85</accession>
<dbReference type="AlphaFoldDB" id="A0A8X6LW85"/>
<dbReference type="EMBL" id="BMAO01008384">
    <property type="protein sequence ID" value="GFR22962.1"/>
    <property type="molecule type" value="Genomic_DNA"/>
</dbReference>
<comment type="caution">
    <text evidence="2">The sequence shown here is derived from an EMBL/GenBank/DDBJ whole genome shotgun (WGS) entry which is preliminary data.</text>
</comment>
<keyword evidence="2" id="KW-0675">Receptor</keyword>
<keyword evidence="3" id="KW-1185">Reference proteome</keyword>
<protein>
    <submittedName>
        <fullName evidence="2">Constitutive coactivator of peroxisome proliferator-activated receptor gamma</fullName>
    </submittedName>
</protein>
<name>A0A8X6LW85_TRICU</name>
<dbReference type="OrthoDB" id="6354174at2759"/>
<evidence type="ECO:0000256" key="1">
    <source>
        <dbReference type="ARBA" id="ARBA00009495"/>
    </source>
</evidence>
<sequence length="638" mass="74197">MGVKFLATHFESCHDACKKVSIQELADQHRRIYKSQPVIVADGTHIVSWLYYKKEFSLERIYGGQWLQFVTILKNFQRELEEIGVKLVIIFDGTMYASKKQLWIQRREENARNITSLFDLMLQNNKEAIKKCQDLPNSLKILTRIAFIELNVEVHQTNKEVDPDNFIAEYANNNDDVFAILSSDTDFIIYDTKPQLCLFHLDLNSMQTILYDRRCFVERYLFIQVKQLPLFACLMGNDIVPFEVLKPFHERLLGQKSYTVSKSTKKKRNTAVIVRKICELIRFKRWTGDFTRRGELEDISEQVFHQKYEADLLYEGLKAYSTHSSVPMLTINSDADSELVKEVNERHFNCKTIYLYNLFFKKEYASQEALEDGSKLPSALVYREIRQRCYGVLFNCYNPMNPIIIENSVVIKERCAYKNNNLNEPELIQPLPLKAFQSVCNGSHVPRIQDLWFKCTKEEKLKVFWCILQIPMDFNIFMTLPEDQLVLSCIVNYLIGGLNSGPLLEPLEVAVFIAQALWKPTAKRLKELPLPFVHTTAVNLSTLFVSGIMAILMALETCDFPIPATSAMPWHFFDGKLFHFLYDEAQSNPSVQKLCKDQDQLVKEFYKLLPLVTNNTVYAVDKLNWKDILNDFKDSSEH</sequence>
<evidence type="ECO:0000313" key="3">
    <source>
        <dbReference type="Proteomes" id="UP000887116"/>
    </source>
</evidence>
<dbReference type="PANTHER" id="PTHR15976">
    <property type="entry name" value="CONSTITUTIVE COACTIVATOR OF PEROXISOME PROLIFERATOR-ACTIVATED RECEPTOR GAMMA"/>
    <property type="match status" value="1"/>
</dbReference>
<dbReference type="Gene3D" id="3.40.50.1010">
    <property type="entry name" value="5'-nuclease"/>
    <property type="match status" value="1"/>
</dbReference>
<proteinExistence type="inferred from homology"/>
<evidence type="ECO:0000313" key="2">
    <source>
        <dbReference type="EMBL" id="GFR22962.1"/>
    </source>
</evidence>
<dbReference type="PANTHER" id="PTHR15976:SF17">
    <property type="entry name" value="CONSTITUTIVE COACTIVATOR OF PEROXISOME PROLIFERATOR-ACTIVATED RECEPTOR GAMMA"/>
    <property type="match status" value="1"/>
</dbReference>
<gene>
    <name evidence="2" type="primary">FAM120B</name>
    <name evidence="2" type="ORF">TNCT_200901</name>
</gene>
<dbReference type="GO" id="GO:0005634">
    <property type="term" value="C:nucleus"/>
    <property type="evidence" value="ECO:0007669"/>
    <property type="project" value="TreeGrafter"/>
</dbReference>